<comment type="caution">
    <text evidence="2">The sequence shown here is derived from an EMBL/GenBank/DDBJ whole genome shotgun (WGS) entry which is preliminary data.</text>
</comment>
<dbReference type="Proteomes" id="UP000248786">
    <property type="component" value="Unassembled WGS sequence"/>
</dbReference>
<dbReference type="Proteomes" id="UP000249146">
    <property type="component" value="Unassembled WGS sequence"/>
</dbReference>
<proteinExistence type="predicted"/>
<evidence type="ECO:0000313" key="4">
    <source>
        <dbReference type="Proteomes" id="UP000249146"/>
    </source>
</evidence>
<gene>
    <name evidence="2" type="ORF">C1G86_0855</name>
    <name evidence="1" type="ORF">C1G87_0833</name>
</gene>
<dbReference type="AlphaFoldDB" id="A0A328EPD0"/>
<reference evidence="3 4" key="1">
    <citation type="submission" date="2018-05" db="EMBL/GenBank/DDBJ databases">
        <title>Draft genome sequences of Dehalococcoides mccartyi strains RC and KS.</title>
        <authorList>
            <person name="Higgins S.A."/>
            <person name="Padilla-Crespo E."/>
            <person name="Loeffler F.E."/>
        </authorList>
    </citation>
    <scope>NUCLEOTIDE SEQUENCE [LARGE SCALE GENOMIC DNA]</scope>
    <source>
        <strain evidence="2 3">KS</strain>
        <strain evidence="1 4">RC</strain>
    </source>
</reference>
<accession>A0A328EPD0</accession>
<protein>
    <submittedName>
        <fullName evidence="2">Uncharacterized protein</fullName>
    </submittedName>
</protein>
<evidence type="ECO:0000313" key="2">
    <source>
        <dbReference type="EMBL" id="RAL70495.1"/>
    </source>
</evidence>
<evidence type="ECO:0000313" key="1">
    <source>
        <dbReference type="EMBL" id="RAL69736.1"/>
    </source>
</evidence>
<name>A0A328EPD0_9CHLR</name>
<evidence type="ECO:0000313" key="3">
    <source>
        <dbReference type="Proteomes" id="UP000248786"/>
    </source>
</evidence>
<dbReference type="EMBL" id="QGLD01000009">
    <property type="protein sequence ID" value="RAL70495.1"/>
    <property type="molecule type" value="Genomic_DNA"/>
</dbReference>
<sequence length="40" mass="4643">MFDTYLFLCYTTPMKYAGYTYFCFMFTGRTLCALSGVADE</sequence>
<dbReference type="EMBL" id="QGLC01000009">
    <property type="protein sequence ID" value="RAL69736.1"/>
    <property type="molecule type" value="Genomic_DNA"/>
</dbReference>
<organism evidence="2 3">
    <name type="scientific">Dehalococcoides mccartyi</name>
    <dbReference type="NCBI Taxonomy" id="61435"/>
    <lineage>
        <taxon>Bacteria</taxon>
        <taxon>Bacillati</taxon>
        <taxon>Chloroflexota</taxon>
        <taxon>Dehalococcoidia</taxon>
        <taxon>Dehalococcoidales</taxon>
        <taxon>Dehalococcoidaceae</taxon>
        <taxon>Dehalococcoides</taxon>
    </lineage>
</organism>